<sequence>MKPFKNVQFGKKKQDSALASLSKKIVAKEEFLRFKHLLDTELKQQHTVRGTLHQMGETQQVHNAVIEDINGTIEHLKMRNMALQQSVEKLILLKEMEEFRQMKELKDENALDFWGIFKEQLGTKTIKFTHGAAHVVKILTTKIVSKVSFMVKRKARL</sequence>
<reference evidence="1" key="1">
    <citation type="submission" date="2021-01" db="EMBL/GenBank/DDBJ databases">
        <authorList>
            <person name="Corre E."/>
            <person name="Pelletier E."/>
            <person name="Niang G."/>
            <person name="Scheremetjew M."/>
            <person name="Finn R."/>
            <person name="Kale V."/>
            <person name="Holt S."/>
            <person name="Cochrane G."/>
            <person name="Meng A."/>
            <person name="Brown T."/>
            <person name="Cohen L."/>
        </authorList>
    </citation>
    <scope>NUCLEOTIDE SEQUENCE</scope>
    <source>
        <strain evidence="1">Grunow 1884</strain>
    </source>
</reference>
<proteinExistence type="predicted"/>
<protein>
    <submittedName>
        <fullName evidence="1">Uncharacterized protein</fullName>
    </submittedName>
</protein>
<evidence type="ECO:0000313" key="1">
    <source>
        <dbReference type="EMBL" id="CAD9337559.1"/>
    </source>
</evidence>
<name>A0A7S1ZFZ5_TRICV</name>
<dbReference type="AlphaFoldDB" id="A0A7S1ZFZ5"/>
<gene>
    <name evidence="1" type="ORF">OSIN01602_LOCUS9203</name>
</gene>
<organism evidence="1">
    <name type="scientific">Trieres chinensis</name>
    <name type="common">Marine centric diatom</name>
    <name type="synonym">Odontella sinensis</name>
    <dbReference type="NCBI Taxonomy" id="1514140"/>
    <lineage>
        <taxon>Eukaryota</taxon>
        <taxon>Sar</taxon>
        <taxon>Stramenopiles</taxon>
        <taxon>Ochrophyta</taxon>
        <taxon>Bacillariophyta</taxon>
        <taxon>Mediophyceae</taxon>
        <taxon>Biddulphiophycidae</taxon>
        <taxon>Eupodiscales</taxon>
        <taxon>Parodontellaceae</taxon>
        <taxon>Trieres</taxon>
    </lineage>
</organism>
<accession>A0A7S1ZFZ5</accession>
<dbReference type="EMBL" id="HBGO01016278">
    <property type="protein sequence ID" value="CAD9337559.1"/>
    <property type="molecule type" value="Transcribed_RNA"/>
</dbReference>